<dbReference type="Pfam" id="PF00196">
    <property type="entry name" value="GerE"/>
    <property type="match status" value="1"/>
</dbReference>
<keyword evidence="4" id="KW-1133">Transmembrane helix</keyword>
<proteinExistence type="predicted"/>
<dbReference type="SUPFAM" id="SSF46894">
    <property type="entry name" value="C-terminal effector domain of the bipartite response regulators"/>
    <property type="match status" value="1"/>
</dbReference>
<evidence type="ECO:0000256" key="4">
    <source>
        <dbReference type="SAM" id="Phobius"/>
    </source>
</evidence>
<dbReference type="RefSeq" id="WP_338504978.1">
    <property type="nucleotide sequence ID" value="NZ_CP145607.1"/>
</dbReference>
<dbReference type="Proteomes" id="UP001382935">
    <property type="component" value="Chromosome"/>
</dbReference>
<keyword evidence="7" id="KW-1185">Reference proteome</keyword>
<evidence type="ECO:0000313" key="6">
    <source>
        <dbReference type="EMBL" id="WWM71541.1"/>
    </source>
</evidence>
<dbReference type="PANTHER" id="PTHR44688:SF16">
    <property type="entry name" value="DNA-BINDING TRANSCRIPTIONAL ACTIVATOR DEVR_DOSR"/>
    <property type="match status" value="1"/>
</dbReference>
<name>A0ABZ2G371_9SPHN</name>
<dbReference type="CDD" id="cd06170">
    <property type="entry name" value="LuxR_C_like"/>
    <property type="match status" value="1"/>
</dbReference>
<dbReference type="InterPro" id="IPR000792">
    <property type="entry name" value="Tscrpt_reg_LuxR_C"/>
</dbReference>
<evidence type="ECO:0000256" key="3">
    <source>
        <dbReference type="ARBA" id="ARBA00023163"/>
    </source>
</evidence>
<dbReference type="PANTHER" id="PTHR44688">
    <property type="entry name" value="DNA-BINDING TRANSCRIPTIONAL ACTIVATOR DEVR_DOSR"/>
    <property type="match status" value="1"/>
</dbReference>
<reference evidence="6 7" key="1">
    <citation type="submission" date="2024-02" db="EMBL/GenBank/DDBJ databases">
        <title>Full genome sequence of Sphingomonas kaistensis.</title>
        <authorList>
            <person name="Poletto B.L."/>
            <person name="Silva G."/>
            <person name="Galante D."/>
            <person name="Campos K.R."/>
            <person name="Santos M.B.N."/>
            <person name="Sacchi C.T."/>
        </authorList>
    </citation>
    <scope>NUCLEOTIDE SEQUENCE [LARGE SCALE GENOMIC DNA]</scope>
    <source>
        <strain evidence="6 7">MA4R</strain>
    </source>
</reference>
<protein>
    <submittedName>
        <fullName evidence="6">Helix-turn-helix transcriptional regulator</fullName>
    </submittedName>
</protein>
<keyword evidence="1" id="KW-0805">Transcription regulation</keyword>
<dbReference type="PROSITE" id="PS50043">
    <property type="entry name" value="HTH_LUXR_2"/>
    <property type="match status" value="1"/>
</dbReference>
<gene>
    <name evidence="6" type="ORF">V6R86_12895</name>
</gene>
<evidence type="ECO:0000256" key="2">
    <source>
        <dbReference type="ARBA" id="ARBA00023125"/>
    </source>
</evidence>
<keyword evidence="4" id="KW-0472">Membrane</keyword>
<feature type="transmembrane region" description="Helical" evidence="4">
    <location>
        <begin position="106"/>
        <end position="128"/>
    </location>
</feature>
<evidence type="ECO:0000313" key="7">
    <source>
        <dbReference type="Proteomes" id="UP001382935"/>
    </source>
</evidence>
<evidence type="ECO:0000259" key="5">
    <source>
        <dbReference type="PROSITE" id="PS50043"/>
    </source>
</evidence>
<dbReference type="InterPro" id="IPR036388">
    <property type="entry name" value="WH-like_DNA-bd_sf"/>
</dbReference>
<organism evidence="6 7">
    <name type="scientific">Sphingomonas kaistensis</name>
    <dbReference type="NCBI Taxonomy" id="298708"/>
    <lineage>
        <taxon>Bacteria</taxon>
        <taxon>Pseudomonadati</taxon>
        <taxon>Pseudomonadota</taxon>
        <taxon>Alphaproteobacteria</taxon>
        <taxon>Sphingomonadales</taxon>
        <taxon>Sphingomonadaceae</taxon>
        <taxon>Sphingomonas</taxon>
    </lineage>
</organism>
<keyword evidence="3" id="KW-0804">Transcription</keyword>
<feature type="domain" description="HTH luxR-type" evidence="5">
    <location>
        <begin position="4"/>
        <end position="69"/>
    </location>
</feature>
<dbReference type="Gene3D" id="1.10.10.10">
    <property type="entry name" value="Winged helix-like DNA-binding domain superfamily/Winged helix DNA-binding domain"/>
    <property type="match status" value="1"/>
</dbReference>
<dbReference type="EMBL" id="CP145607">
    <property type="protein sequence ID" value="WWM71541.1"/>
    <property type="molecule type" value="Genomic_DNA"/>
</dbReference>
<accession>A0ABZ2G371</accession>
<keyword evidence="2" id="KW-0238">DNA-binding</keyword>
<keyword evidence="4" id="KW-0812">Transmembrane</keyword>
<dbReference type="InterPro" id="IPR016032">
    <property type="entry name" value="Sig_transdc_resp-reg_C-effctor"/>
</dbReference>
<evidence type="ECO:0000256" key="1">
    <source>
        <dbReference type="ARBA" id="ARBA00023015"/>
    </source>
</evidence>
<sequence length="245" mass="26368">MASTGAFTAQLSDREKVVLRLLGSNHDPKSIARELDLSVHTINEYLRSARRKMGVTSSREAARLLSAEEAAAPKSVVDREIGVETSFADSEGQGSRSKGAFSGRHLALAMGATFAMTLIIAASLSTWYSGPTVTGPLPNWSTSASAPRSQSLAINTIIADGERLTWNGVQITEEQARMYLAITKEMQPQPVLVLSHSAGTAEPSIRRARHLVDEQLDCSPRLCVEVTKPLEPDGQAGSIPMIDRI</sequence>
<dbReference type="SMART" id="SM00421">
    <property type="entry name" value="HTH_LUXR"/>
    <property type="match status" value="1"/>
</dbReference>